<reference evidence="4 5" key="1">
    <citation type="journal article" date="2024" name="IMA Fungus">
        <title>IMA Genome - F19 : A genome assembly and annotation guide to empower mycologists, including annotated draft genome sequences of Ceratocystis pirilliformis, Diaporthe australafricana, Fusarium ophioides, Paecilomyces lecythidis, and Sporothrix stenoceras.</title>
        <authorList>
            <person name="Aylward J."/>
            <person name="Wilson A.M."/>
            <person name="Visagie C.M."/>
            <person name="Spraker J."/>
            <person name="Barnes I."/>
            <person name="Buitendag C."/>
            <person name="Ceriani C."/>
            <person name="Del Mar Angel L."/>
            <person name="du Plessis D."/>
            <person name="Fuchs T."/>
            <person name="Gasser K."/>
            <person name="Kramer D."/>
            <person name="Li W."/>
            <person name="Munsamy K."/>
            <person name="Piso A."/>
            <person name="Price J.L."/>
            <person name="Sonnekus B."/>
            <person name="Thomas C."/>
            <person name="van der Nest A."/>
            <person name="van Dijk A."/>
            <person name="van Heerden A."/>
            <person name="van Vuuren N."/>
            <person name="Yilmaz N."/>
            <person name="Duong T.A."/>
            <person name="van der Merwe N.A."/>
            <person name="Wingfield M.J."/>
            <person name="Wingfield B.D."/>
        </authorList>
    </citation>
    <scope>NUCLEOTIDE SEQUENCE [LARGE SCALE GENOMIC DNA]</scope>
    <source>
        <strain evidence="4 5">CMW 18167</strain>
    </source>
</reference>
<protein>
    <recommendedName>
        <fullName evidence="6">NAD(P)-binding protein</fullName>
    </recommendedName>
</protein>
<evidence type="ECO:0000313" key="4">
    <source>
        <dbReference type="EMBL" id="KAL1883617.1"/>
    </source>
</evidence>
<dbReference type="InterPro" id="IPR036291">
    <property type="entry name" value="NAD(P)-bd_dom_sf"/>
</dbReference>
<dbReference type="EMBL" id="JAVDPF010000005">
    <property type="protein sequence ID" value="KAL1883617.1"/>
    <property type="molecule type" value="Genomic_DNA"/>
</dbReference>
<keyword evidence="5" id="KW-1185">Reference proteome</keyword>
<dbReference type="Gene3D" id="3.40.50.720">
    <property type="entry name" value="NAD(P)-binding Rossmann-like Domain"/>
    <property type="match status" value="1"/>
</dbReference>
<name>A0ABR3Y737_9EURO</name>
<evidence type="ECO:0000256" key="2">
    <source>
        <dbReference type="ARBA" id="ARBA00022857"/>
    </source>
</evidence>
<evidence type="ECO:0000256" key="3">
    <source>
        <dbReference type="ARBA" id="ARBA00023002"/>
    </source>
</evidence>
<dbReference type="InterPro" id="IPR002347">
    <property type="entry name" value="SDR_fam"/>
</dbReference>
<organism evidence="4 5">
    <name type="scientific">Paecilomyces lecythidis</name>
    <dbReference type="NCBI Taxonomy" id="3004212"/>
    <lineage>
        <taxon>Eukaryota</taxon>
        <taxon>Fungi</taxon>
        <taxon>Dikarya</taxon>
        <taxon>Ascomycota</taxon>
        <taxon>Pezizomycotina</taxon>
        <taxon>Eurotiomycetes</taxon>
        <taxon>Eurotiomycetidae</taxon>
        <taxon>Eurotiales</taxon>
        <taxon>Thermoascaceae</taxon>
        <taxon>Paecilomyces</taxon>
    </lineage>
</organism>
<gene>
    <name evidence="4" type="ORF">Plec18167_002624</name>
</gene>
<evidence type="ECO:0008006" key="6">
    <source>
        <dbReference type="Google" id="ProtNLM"/>
    </source>
</evidence>
<dbReference type="PANTHER" id="PTHR24320">
    <property type="entry name" value="RETINOL DEHYDROGENASE"/>
    <property type="match status" value="1"/>
</dbReference>
<keyword evidence="3" id="KW-0560">Oxidoreductase</keyword>
<sequence>MSYTRSVLVTGGTSGLGYYAALSLAKKHPDWVIVIASRSDKSQSAASINNTLKQSNTLFLPLNLASLADIRAFVQEWKTRDFPAIQILLLNAALQVPGPVTKTEDGIETTFAIAHVGHALLFHLFFPYLAPRARVVITSSGTHDPAKSKGMPLPEYISAEELARASSPTASEPGRKRYVNSKLANVLWMYALHRRLNNISPDKRPSVSAFDPGLMPGTGLARDAGPFFRWVWYTAFPRMLPLLRWLIDPNIHTAEESGSNLAWVADEAREEEFSGSYFEGRTNIKSSVTSYEEEKQEDLWNWTTKNVSIDEEEKKKFDQLA</sequence>
<dbReference type="SUPFAM" id="SSF51735">
    <property type="entry name" value="NAD(P)-binding Rossmann-fold domains"/>
    <property type="match status" value="1"/>
</dbReference>
<comment type="caution">
    <text evidence="4">The sequence shown here is derived from an EMBL/GenBank/DDBJ whole genome shotgun (WGS) entry which is preliminary data.</text>
</comment>
<proteinExistence type="inferred from homology"/>
<evidence type="ECO:0000256" key="1">
    <source>
        <dbReference type="ARBA" id="ARBA00006484"/>
    </source>
</evidence>
<keyword evidence="2" id="KW-0521">NADP</keyword>
<dbReference type="Pfam" id="PF00106">
    <property type="entry name" value="adh_short"/>
    <property type="match status" value="1"/>
</dbReference>
<dbReference type="Proteomes" id="UP001583193">
    <property type="component" value="Unassembled WGS sequence"/>
</dbReference>
<evidence type="ECO:0000313" key="5">
    <source>
        <dbReference type="Proteomes" id="UP001583193"/>
    </source>
</evidence>
<dbReference type="PANTHER" id="PTHR24320:SF152">
    <property type="entry name" value="SHORT-CHAIN DEHYDROGENASE_REDUCTASE FAMILY PROTEIN"/>
    <property type="match status" value="1"/>
</dbReference>
<accession>A0ABR3Y737</accession>
<comment type="similarity">
    <text evidence="1">Belongs to the short-chain dehydrogenases/reductases (SDR) family.</text>
</comment>